<dbReference type="Pfam" id="PF16060">
    <property type="entry name" value="DUF4802"/>
    <property type="match status" value="1"/>
</dbReference>
<feature type="compositionally biased region" description="Low complexity" evidence="1">
    <location>
        <begin position="20"/>
        <end position="44"/>
    </location>
</feature>
<reference evidence="3" key="2">
    <citation type="submission" date="2020-05" db="UniProtKB">
        <authorList>
            <consortium name="EnsemblMetazoa"/>
        </authorList>
    </citation>
    <scope>IDENTIFICATION</scope>
    <source>
        <strain evidence="3">USDA</strain>
    </source>
</reference>
<gene>
    <name evidence="3" type="primary">106087608</name>
</gene>
<dbReference type="EnsemblMetazoa" id="SCAU012957-RD">
    <property type="protein sequence ID" value="SCAU012957-PD"/>
    <property type="gene ID" value="SCAU012957"/>
</dbReference>
<accession>A0A1I8Q1D3</accession>
<evidence type="ECO:0000313" key="3">
    <source>
        <dbReference type="EnsemblMetazoa" id="SCAU012957-PC"/>
    </source>
</evidence>
<dbReference type="VEuPathDB" id="VectorBase:SCAU012957"/>
<dbReference type="InterPro" id="IPR032061">
    <property type="entry name" value="DUF4802"/>
</dbReference>
<proteinExistence type="predicted"/>
<dbReference type="Proteomes" id="UP000095300">
    <property type="component" value="Unassembled WGS sequence"/>
</dbReference>
<feature type="region of interest" description="Disordered" evidence="1">
    <location>
        <begin position="1"/>
        <end position="69"/>
    </location>
</feature>
<evidence type="ECO:0000259" key="2">
    <source>
        <dbReference type="Pfam" id="PF16060"/>
    </source>
</evidence>
<evidence type="ECO:0000313" key="4">
    <source>
        <dbReference type="Proteomes" id="UP000095300"/>
    </source>
</evidence>
<feature type="region of interest" description="Disordered" evidence="1">
    <location>
        <begin position="336"/>
        <end position="361"/>
    </location>
</feature>
<feature type="compositionally biased region" description="Basic residues" evidence="1">
    <location>
        <begin position="244"/>
        <end position="255"/>
    </location>
</feature>
<feature type="compositionally biased region" description="Low complexity" evidence="1">
    <location>
        <begin position="336"/>
        <end position="345"/>
    </location>
</feature>
<dbReference type="OrthoDB" id="6781345at2759"/>
<protein>
    <recommendedName>
        <fullName evidence="2">DUF4802 domain-containing protein</fullName>
    </recommendedName>
</protein>
<dbReference type="PANTHER" id="PTHR14312:SF1">
    <property type="entry name" value="BASIC-LEUCINE ZIPPER TRANSCRIPTION FACTOR A"/>
    <property type="match status" value="1"/>
</dbReference>
<dbReference type="STRING" id="35570.A0A1I8Q1D3"/>
<dbReference type="EnsemblMetazoa" id="SCAU012957-RE">
    <property type="protein sequence ID" value="SCAU012957-PE"/>
    <property type="gene ID" value="SCAU012957"/>
</dbReference>
<dbReference type="GO" id="GO:0005634">
    <property type="term" value="C:nucleus"/>
    <property type="evidence" value="ECO:0007669"/>
    <property type="project" value="TreeGrafter"/>
</dbReference>
<feature type="region of interest" description="Disordered" evidence="1">
    <location>
        <begin position="166"/>
        <end position="191"/>
    </location>
</feature>
<reference evidence="3 4" key="1">
    <citation type="submission" date="2015-05" db="EMBL/GenBank/DDBJ databases">
        <authorList>
            <person name="Wilson R.K."/>
            <person name="Warren W.C."/>
            <person name="Olafson P."/>
        </authorList>
    </citation>
    <scope>NUCLEOTIDE SEQUENCE [LARGE SCALE GENOMIC DNA]</scope>
    <source>
        <strain evidence="3 4">USDA</strain>
    </source>
</reference>
<dbReference type="EnsemblMetazoa" id="SCAU012957-RC">
    <property type="protein sequence ID" value="SCAU012957-PC"/>
    <property type="gene ID" value="SCAU012957"/>
</dbReference>
<dbReference type="GO" id="GO:0010468">
    <property type="term" value="P:regulation of gene expression"/>
    <property type="evidence" value="ECO:0007669"/>
    <property type="project" value="TreeGrafter"/>
</dbReference>
<dbReference type="EnsemblMetazoa" id="SCAU012957-RB">
    <property type="protein sequence ID" value="SCAU012957-PB"/>
    <property type="gene ID" value="SCAU012957"/>
</dbReference>
<feature type="domain" description="DUF4802" evidence="2">
    <location>
        <begin position="267"/>
        <end position="307"/>
    </location>
</feature>
<dbReference type="AlphaFoldDB" id="A0A1I8Q1D3"/>
<keyword evidence="4" id="KW-1185">Reference proteome</keyword>
<evidence type="ECO:0000256" key="1">
    <source>
        <dbReference type="SAM" id="MobiDB-lite"/>
    </source>
</evidence>
<dbReference type="EnsemblMetazoa" id="SCAU012957-RA">
    <property type="protein sequence ID" value="SCAU012957-PA"/>
    <property type="gene ID" value="SCAU012957"/>
</dbReference>
<organism evidence="3 4">
    <name type="scientific">Stomoxys calcitrans</name>
    <name type="common">Stable fly</name>
    <name type="synonym">Conops calcitrans</name>
    <dbReference type="NCBI Taxonomy" id="35570"/>
    <lineage>
        <taxon>Eukaryota</taxon>
        <taxon>Metazoa</taxon>
        <taxon>Ecdysozoa</taxon>
        <taxon>Arthropoda</taxon>
        <taxon>Hexapoda</taxon>
        <taxon>Insecta</taxon>
        <taxon>Pterygota</taxon>
        <taxon>Neoptera</taxon>
        <taxon>Endopterygota</taxon>
        <taxon>Diptera</taxon>
        <taxon>Brachycera</taxon>
        <taxon>Muscomorpha</taxon>
        <taxon>Muscoidea</taxon>
        <taxon>Muscidae</taxon>
        <taxon>Stomoxys</taxon>
    </lineage>
</organism>
<feature type="region of interest" description="Disordered" evidence="1">
    <location>
        <begin position="216"/>
        <end position="265"/>
    </location>
</feature>
<feature type="compositionally biased region" description="Low complexity" evidence="1">
    <location>
        <begin position="229"/>
        <end position="239"/>
    </location>
</feature>
<name>A0A1I8Q1D3_STOCA</name>
<dbReference type="GO" id="GO:0043565">
    <property type="term" value="F:sequence-specific DNA binding"/>
    <property type="evidence" value="ECO:0007669"/>
    <property type="project" value="TreeGrafter"/>
</dbReference>
<feature type="compositionally biased region" description="Polar residues" evidence="1">
    <location>
        <begin position="54"/>
        <end position="63"/>
    </location>
</feature>
<sequence length="467" mass="50791">MANTVFKYHQQQQPHHHHQQQYQQQQQLQPHYHPHHQQPQQHNHNYPHHGHGSTGSSIATIDGNNHNQNNSNQNSIFVLNAETKISPNSCRKFYLDFNDNPMDSCAAAATLTQQSVINGNYSSIAAAAAAATSTTSSSVWSSASSTMCSPAAHAIQKLFNCSSGGSGGGGGGGGNSSTSKHHHSAGIDSKSSFKTSKSELLKKKSKFWQYLEGETLSSSSPTGYEGIESSANSSSNSNSQKEKGKSRKHKSKYWPKSKADDNQNSHNDLSELLEYSCSLCDNCRCMDCQIGYFDCDNSDDSNSEYSFHMNAYEEDDDIESGMELKATITTATATKTSAPISSTLPSTPPSSPSSIPGEGDDGLLADEELPMQNSLGCNKMDNKNTIQQLEFENSTRRNQGNHAMAKHDVVECCHQCCGLEVEHQQQQQPYCPDFQHSQLYAVECSDRGAAGGGVGAGYDGDVQHQHH</sequence>
<feature type="compositionally biased region" description="Gly residues" evidence="1">
    <location>
        <begin position="166"/>
        <end position="175"/>
    </location>
</feature>
<dbReference type="PANTHER" id="PTHR14312">
    <property type="entry name" value="CREB/ATF BZIP TRANSCRIPTION FACTOR"/>
    <property type="match status" value="1"/>
</dbReference>